<gene>
    <name evidence="3" type="ORF">FHW18_000177</name>
</gene>
<feature type="domain" description="Glycosyltransferase 2-like" evidence="1">
    <location>
        <begin position="753"/>
        <end position="887"/>
    </location>
</feature>
<proteinExistence type="predicted"/>
<dbReference type="Proteomes" id="UP000542125">
    <property type="component" value="Unassembled WGS sequence"/>
</dbReference>
<feature type="domain" description="Spore protein YkvP/CgeB glycosyl transferase-like" evidence="2">
    <location>
        <begin position="367"/>
        <end position="513"/>
    </location>
</feature>
<accession>A0A7Y9IPY0</accession>
<evidence type="ECO:0000259" key="1">
    <source>
        <dbReference type="Pfam" id="PF00535"/>
    </source>
</evidence>
<organism evidence="3 4">
    <name type="scientific">Pigmentiphaga litoralis</name>
    <dbReference type="NCBI Taxonomy" id="516702"/>
    <lineage>
        <taxon>Bacteria</taxon>
        <taxon>Pseudomonadati</taxon>
        <taxon>Pseudomonadota</taxon>
        <taxon>Betaproteobacteria</taxon>
        <taxon>Burkholderiales</taxon>
        <taxon>Alcaligenaceae</taxon>
        <taxon>Pigmentiphaga</taxon>
    </lineage>
</organism>
<dbReference type="PANTHER" id="PTHR43685">
    <property type="entry name" value="GLYCOSYLTRANSFERASE"/>
    <property type="match status" value="1"/>
</dbReference>
<protein>
    <recommendedName>
        <fullName evidence="5">Glycosyltransferase</fullName>
    </recommendedName>
</protein>
<dbReference type="Pfam" id="PF13524">
    <property type="entry name" value="Glyco_trans_1_2"/>
    <property type="match status" value="1"/>
</dbReference>
<evidence type="ECO:0008006" key="5">
    <source>
        <dbReference type="Google" id="ProtNLM"/>
    </source>
</evidence>
<dbReference type="Pfam" id="PF00535">
    <property type="entry name" value="Glycos_transf_2"/>
    <property type="match status" value="1"/>
</dbReference>
<dbReference type="PANTHER" id="PTHR43685:SF2">
    <property type="entry name" value="GLYCOSYLTRANSFERASE 2-LIKE DOMAIN-CONTAINING PROTEIN"/>
    <property type="match status" value="1"/>
</dbReference>
<dbReference type="InterPro" id="IPR029044">
    <property type="entry name" value="Nucleotide-diphossugar_trans"/>
</dbReference>
<evidence type="ECO:0000259" key="2">
    <source>
        <dbReference type="Pfam" id="PF13524"/>
    </source>
</evidence>
<evidence type="ECO:0000313" key="4">
    <source>
        <dbReference type="Proteomes" id="UP000542125"/>
    </source>
</evidence>
<dbReference type="Gene3D" id="3.90.1480.10">
    <property type="entry name" value="Alpha-2,3-sialyltransferase"/>
    <property type="match status" value="1"/>
</dbReference>
<dbReference type="AlphaFoldDB" id="A0A7Y9IPY0"/>
<sequence length="953" mass="105183">MDTAQQAVARSFVDLRNHHAGATILVCGCGESLTRLTNGEGILTIGVNDVGRWFTPDYLVVLNQRRRFDPDRYAYIEASRAGTLVTQLDPAEFDHPNVVTFRLGRRGGTARSDDDTLAYSSTSPYVAIQLARHLGARRIGLLGVDFGDRHFFGQTGPHAQAGQLSRIDAEYGALAAACQADGVELVNLSPVSRLRSVPRADLMTWMHTDPSRAAPRVFFVHYRFLSCGTVFDTGLREAADSLGIPAAHADWDAPDLDTQIAAFQPDLLFVVHGRRFVKRWGKRFDGLRSAVWLVDEPYEVDDTARWSGHFDVVFVNDPATVSRHRNAHGLEVAYAPVLHHPGSGQGGAGVRARSYGVGFIGGGNPARERMLGALADHGLLDYVVGGPWRDPRVAARCLAANVSPADAAALYRDTRIVINVFRDRHHYNRDALPGLAANPRIFEALACGAAVVSEPRPGLHALLPELPTFDSEAQAIAVIGRLLADDAARLRVQQACAARIRQSRYQDRLATALAIAVGWPAAHAAPDAPSRPDAGMDAPHDLALRTDTRYNPAPHSFASDRIAPPIRQRGVMTVDADWDGTGPVVQATGDGVFVIDPGPQRGPALERGLVSRLRFDDVDLAFEARLTPGACLLAKVHQQHRIDQSTDSYHLLISARRAYLARHDHVFTQVGPPGHGWVAWRLTAANGVLTVYRDGLLLHRVRDTALHGGYAFLGAMGGAVHLRGIQLKRTDPSPVRRSARALLPIRARRPRLSIVTTVYDRVDCLRRCIASVQNLDFDDFEHLIVADHPPAHVVAAIHQIVDEINDPRVGFYNLAQRHNDWGIAPAAAGLQRARGDYLAFLSDDNGYTPDHFDPLIHALQRDPALGFVYCSCRYDGRLVLNHPVPRPGRIDLGQPLFRRELFDVHLNNDLPFDMMAWDWHLVDMLMRRGVRWKHVDRPSFLFRLAQYPELWAS</sequence>
<keyword evidence="4" id="KW-1185">Reference proteome</keyword>
<evidence type="ECO:0000313" key="3">
    <source>
        <dbReference type="EMBL" id="NYE80906.1"/>
    </source>
</evidence>
<dbReference type="InterPro" id="IPR050834">
    <property type="entry name" value="Glycosyltransf_2"/>
</dbReference>
<dbReference type="SUPFAM" id="SSF53448">
    <property type="entry name" value="Nucleotide-diphospho-sugar transferases"/>
    <property type="match status" value="1"/>
</dbReference>
<comment type="caution">
    <text evidence="3">The sequence shown here is derived from an EMBL/GenBank/DDBJ whole genome shotgun (WGS) entry which is preliminary data.</text>
</comment>
<dbReference type="CDD" id="cd00761">
    <property type="entry name" value="Glyco_tranf_GTA_type"/>
    <property type="match status" value="1"/>
</dbReference>
<dbReference type="Gene3D" id="3.90.550.10">
    <property type="entry name" value="Spore Coat Polysaccharide Biosynthesis Protein SpsA, Chain A"/>
    <property type="match status" value="1"/>
</dbReference>
<dbReference type="InterPro" id="IPR001173">
    <property type="entry name" value="Glyco_trans_2-like"/>
</dbReference>
<dbReference type="InterPro" id="IPR055259">
    <property type="entry name" value="YkvP/CgeB_Glyco_trans-like"/>
</dbReference>
<dbReference type="EMBL" id="JACBYR010000001">
    <property type="protein sequence ID" value="NYE80906.1"/>
    <property type="molecule type" value="Genomic_DNA"/>
</dbReference>
<dbReference type="RefSeq" id="WP_179582432.1">
    <property type="nucleotide sequence ID" value="NZ_JACBYR010000001.1"/>
</dbReference>
<reference evidence="3 4" key="1">
    <citation type="submission" date="2020-07" db="EMBL/GenBank/DDBJ databases">
        <title>Genomic Encyclopedia of Type Strains, Phase IV (KMG-V): Genome sequencing to study the core and pangenomes of soil and plant-associated prokaryotes.</title>
        <authorList>
            <person name="Whitman W."/>
        </authorList>
    </citation>
    <scope>NUCLEOTIDE SEQUENCE [LARGE SCALE GENOMIC DNA]</scope>
    <source>
        <strain evidence="3 4">SAS40</strain>
    </source>
</reference>
<name>A0A7Y9IPY0_9BURK</name>